<keyword evidence="4 5" id="KW-0472">Membrane</keyword>
<keyword evidence="2 5" id="KW-0812">Transmembrane</keyword>
<feature type="transmembrane region" description="Helical" evidence="5">
    <location>
        <begin position="133"/>
        <end position="158"/>
    </location>
</feature>
<evidence type="ECO:0000256" key="5">
    <source>
        <dbReference type="SAM" id="Phobius"/>
    </source>
</evidence>
<name>A0A1G1Y060_9BACT</name>
<reference evidence="7 8" key="1">
    <citation type="journal article" date="2016" name="Nat. Commun.">
        <title>Thousands of microbial genomes shed light on interconnected biogeochemical processes in an aquifer system.</title>
        <authorList>
            <person name="Anantharaman K."/>
            <person name="Brown C.T."/>
            <person name="Hug L.A."/>
            <person name="Sharon I."/>
            <person name="Castelle C.J."/>
            <person name="Probst A.J."/>
            <person name="Thomas B.C."/>
            <person name="Singh A."/>
            <person name="Wilkins M.J."/>
            <person name="Karaoz U."/>
            <person name="Brodie E.L."/>
            <person name="Williams K.H."/>
            <person name="Hubbard S.S."/>
            <person name="Banfield J.F."/>
        </authorList>
    </citation>
    <scope>NUCLEOTIDE SEQUENCE [LARGE SCALE GENOMIC DNA]</scope>
</reference>
<dbReference type="GO" id="GO:0016491">
    <property type="term" value="F:oxidoreductase activity"/>
    <property type="evidence" value="ECO:0007669"/>
    <property type="project" value="InterPro"/>
</dbReference>
<dbReference type="Pfam" id="PF01988">
    <property type="entry name" value="VIT1"/>
    <property type="match status" value="1"/>
</dbReference>
<sequence length="288" mass="32342">MVENIKQQLIKAQKNEITEYYVYNKLADSMNDENNKKVLRKIASDEKSHHDFWQTKTNQKVNPNQFKIWRYYLISRLLGLTFGIKLMEKGEENAQINYNEIAKTIPEAAQISAAEHEHEQELIQMINEQKLKYVGSIVLGLNDALVELTGALAGFTLALQNSKLIAMTGLITGLAASFSMAASEYLATKSEGGEKEPLKASIYTGVAYVLVVTFLILPFLLLSNLYLSLGLTLIVAVLVIFFFTFYTSVAQDLPFKKRFLEMAAISLSVAVLTFGIGYLIRIFFGIEI</sequence>
<dbReference type="GO" id="GO:0046872">
    <property type="term" value="F:metal ion binding"/>
    <property type="evidence" value="ECO:0007669"/>
    <property type="project" value="InterPro"/>
</dbReference>
<organism evidence="7 8">
    <name type="scientific">Candidatus Buchananbacteria bacterium RIFCSPHIGHO2_01_FULL_39_8</name>
    <dbReference type="NCBI Taxonomy" id="1797533"/>
    <lineage>
        <taxon>Bacteria</taxon>
        <taxon>Candidatus Buchananiibacteriota</taxon>
    </lineage>
</organism>
<dbReference type="Gene3D" id="1.20.120.660">
    <property type="entry name" value="IL-4 antagonist (De novo design) like domain"/>
    <property type="match status" value="1"/>
</dbReference>
<dbReference type="Proteomes" id="UP000176241">
    <property type="component" value="Unassembled WGS sequence"/>
</dbReference>
<dbReference type="InterPro" id="IPR003251">
    <property type="entry name" value="Rr_diiron-bd_dom"/>
</dbReference>
<dbReference type="SUPFAM" id="SSF47240">
    <property type="entry name" value="Ferritin-like"/>
    <property type="match status" value="1"/>
</dbReference>
<evidence type="ECO:0000259" key="6">
    <source>
        <dbReference type="Pfam" id="PF02915"/>
    </source>
</evidence>
<evidence type="ECO:0000256" key="4">
    <source>
        <dbReference type="ARBA" id="ARBA00023136"/>
    </source>
</evidence>
<evidence type="ECO:0000313" key="7">
    <source>
        <dbReference type="EMBL" id="OGY45601.1"/>
    </source>
</evidence>
<evidence type="ECO:0000256" key="2">
    <source>
        <dbReference type="ARBA" id="ARBA00022692"/>
    </source>
</evidence>
<comment type="caution">
    <text evidence="7">The sequence shown here is derived from an EMBL/GenBank/DDBJ whole genome shotgun (WGS) entry which is preliminary data.</text>
</comment>
<feature type="transmembrane region" description="Helical" evidence="5">
    <location>
        <begin position="226"/>
        <end position="247"/>
    </location>
</feature>
<evidence type="ECO:0000313" key="8">
    <source>
        <dbReference type="Proteomes" id="UP000176241"/>
    </source>
</evidence>
<protein>
    <submittedName>
        <fullName evidence="7">Rubrerythrin family protein</fullName>
    </submittedName>
</protein>
<accession>A0A1G1Y060</accession>
<dbReference type="GO" id="GO:0005384">
    <property type="term" value="F:manganese ion transmembrane transporter activity"/>
    <property type="evidence" value="ECO:0007669"/>
    <property type="project" value="InterPro"/>
</dbReference>
<evidence type="ECO:0000256" key="3">
    <source>
        <dbReference type="ARBA" id="ARBA00022989"/>
    </source>
</evidence>
<dbReference type="GO" id="GO:0030026">
    <property type="term" value="P:intracellular manganese ion homeostasis"/>
    <property type="evidence" value="ECO:0007669"/>
    <property type="project" value="InterPro"/>
</dbReference>
<keyword evidence="3 5" id="KW-1133">Transmembrane helix</keyword>
<feature type="transmembrane region" description="Helical" evidence="5">
    <location>
        <begin position="200"/>
        <end position="220"/>
    </location>
</feature>
<dbReference type="InterPro" id="IPR039376">
    <property type="entry name" value="Ferritin_CCC1_N"/>
</dbReference>
<dbReference type="InterPro" id="IPR009078">
    <property type="entry name" value="Ferritin-like_SF"/>
</dbReference>
<comment type="subcellular location">
    <subcellularLocation>
        <location evidence="1">Endomembrane system</location>
        <topology evidence="1">Multi-pass membrane protein</topology>
    </subcellularLocation>
</comment>
<dbReference type="EMBL" id="MHIC01000014">
    <property type="protein sequence ID" value="OGY45601.1"/>
    <property type="molecule type" value="Genomic_DNA"/>
</dbReference>
<feature type="domain" description="Rubrerythrin diiron-binding" evidence="6">
    <location>
        <begin position="3"/>
        <end position="53"/>
    </location>
</feature>
<dbReference type="AlphaFoldDB" id="A0A1G1Y060"/>
<dbReference type="CDD" id="cd02431">
    <property type="entry name" value="Ferritin_CCC1_C"/>
    <property type="match status" value="1"/>
</dbReference>
<dbReference type="STRING" id="1797533.A2731_02390"/>
<dbReference type="GO" id="GO:0012505">
    <property type="term" value="C:endomembrane system"/>
    <property type="evidence" value="ECO:0007669"/>
    <property type="project" value="UniProtKB-SubCell"/>
</dbReference>
<dbReference type="InterPro" id="IPR008217">
    <property type="entry name" value="Ccc1_fam"/>
</dbReference>
<feature type="transmembrane region" description="Helical" evidence="5">
    <location>
        <begin position="164"/>
        <end position="188"/>
    </location>
</feature>
<gene>
    <name evidence="7" type="ORF">A2731_02390</name>
</gene>
<proteinExistence type="predicted"/>
<feature type="transmembrane region" description="Helical" evidence="5">
    <location>
        <begin position="259"/>
        <end position="284"/>
    </location>
</feature>
<evidence type="ECO:0000256" key="1">
    <source>
        <dbReference type="ARBA" id="ARBA00004127"/>
    </source>
</evidence>
<dbReference type="CDD" id="cd01044">
    <property type="entry name" value="Ferritin_CCC1_N"/>
    <property type="match status" value="1"/>
</dbReference>
<dbReference type="Pfam" id="PF02915">
    <property type="entry name" value="Rubrerythrin"/>
    <property type="match status" value="1"/>
</dbReference>